<dbReference type="GO" id="GO:0008270">
    <property type="term" value="F:zinc ion binding"/>
    <property type="evidence" value="ECO:0007669"/>
    <property type="project" value="UniProtKB-KW"/>
</dbReference>
<accession>A0AAD6JJQ6</accession>
<dbReference type="PANTHER" id="PTHR10768:SF44">
    <property type="entry name" value="RIBOSOMAL PROTEIN L37"/>
    <property type="match status" value="1"/>
</dbReference>
<evidence type="ECO:0000256" key="7">
    <source>
        <dbReference type="ARBA" id="ARBA00022980"/>
    </source>
</evidence>
<dbReference type="HAMAP" id="MF_00547">
    <property type="entry name" value="Ribosomal_eL37"/>
    <property type="match status" value="1"/>
</dbReference>
<dbReference type="SUPFAM" id="SSF57829">
    <property type="entry name" value="Zn-binding ribosomal proteins"/>
    <property type="match status" value="1"/>
</dbReference>
<comment type="caution">
    <text evidence="10">The sequence shown here is derived from an EMBL/GenBank/DDBJ whole genome shotgun (WGS) entry which is preliminary data.</text>
</comment>
<dbReference type="GO" id="GO:0022625">
    <property type="term" value="C:cytosolic large ribosomal subunit"/>
    <property type="evidence" value="ECO:0007669"/>
    <property type="project" value="TreeGrafter"/>
</dbReference>
<evidence type="ECO:0000256" key="6">
    <source>
        <dbReference type="ARBA" id="ARBA00022884"/>
    </source>
</evidence>
<dbReference type="PROSITE" id="PS01077">
    <property type="entry name" value="RIBOSOMAL_L37E"/>
    <property type="match status" value="1"/>
</dbReference>
<proteinExistence type="inferred from homology"/>
<evidence type="ECO:0000256" key="3">
    <source>
        <dbReference type="ARBA" id="ARBA00022730"/>
    </source>
</evidence>
<evidence type="ECO:0000313" key="11">
    <source>
        <dbReference type="Proteomes" id="UP001162972"/>
    </source>
</evidence>
<dbReference type="InterPro" id="IPR011331">
    <property type="entry name" value="Ribosomal_eL37/eL43"/>
</dbReference>
<keyword evidence="5 9" id="KW-0862">Zinc</keyword>
<evidence type="ECO:0000313" key="10">
    <source>
        <dbReference type="EMBL" id="KAJ6406344.1"/>
    </source>
</evidence>
<keyword evidence="7 9" id="KW-0689">Ribosomal protein</keyword>
<comment type="function">
    <text evidence="9">Component of the large ribosomal subunit. The ribosome is a large ribonucleoprotein complex responsible for the synthesis of proteins in the cell.</text>
</comment>
<reference evidence="10 11" key="1">
    <citation type="journal article" date="2023" name="Int. J. Mol. Sci.">
        <title>De Novo Assembly and Annotation of 11 Diverse Shrub Willow (Salix) Genomes Reveals Novel Gene Organization in Sex-Linked Regions.</title>
        <authorList>
            <person name="Hyden B."/>
            <person name="Feng K."/>
            <person name="Yates T.B."/>
            <person name="Jawdy S."/>
            <person name="Cereghino C."/>
            <person name="Smart L.B."/>
            <person name="Muchero W."/>
        </authorList>
    </citation>
    <scope>NUCLEOTIDE SEQUENCE [LARGE SCALE GENOMIC DNA]</scope>
    <source>
        <tissue evidence="10">Shoot tip</tissue>
    </source>
</reference>
<organism evidence="10 11">
    <name type="scientific">Salix udensis</name>
    <dbReference type="NCBI Taxonomy" id="889485"/>
    <lineage>
        <taxon>Eukaryota</taxon>
        <taxon>Viridiplantae</taxon>
        <taxon>Streptophyta</taxon>
        <taxon>Embryophyta</taxon>
        <taxon>Tracheophyta</taxon>
        <taxon>Spermatophyta</taxon>
        <taxon>Magnoliopsida</taxon>
        <taxon>eudicotyledons</taxon>
        <taxon>Gunneridae</taxon>
        <taxon>Pentapetalae</taxon>
        <taxon>rosids</taxon>
        <taxon>fabids</taxon>
        <taxon>Malpighiales</taxon>
        <taxon>Salicaceae</taxon>
        <taxon>Saliceae</taxon>
        <taxon>Salix</taxon>
    </lineage>
</organism>
<dbReference type="AlphaFoldDB" id="A0AAD6JJQ6"/>
<keyword evidence="8 9" id="KW-0687">Ribonucleoprotein</keyword>
<comment type="similarity">
    <text evidence="1 9">Belongs to the eukaryotic ribosomal protein eL37 family.</text>
</comment>
<dbReference type="GO" id="GO:0003735">
    <property type="term" value="F:structural constituent of ribosome"/>
    <property type="evidence" value="ECO:0007669"/>
    <property type="project" value="InterPro"/>
</dbReference>
<keyword evidence="4" id="KW-0863">Zinc-finger</keyword>
<keyword evidence="11" id="KW-1185">Reference proteome</keyword>
<dbReference type="Pfam" id="PF01907">
    <property type="entry name" value="Ribosomal_L37e"/>
    <property type="match status" value="1"/>
</dbReference>
<dbReference type="InterPro" id="IPR001569">
    <property type="entry name" value="Ribosomal_eL37"/>
</dbReference>
<evidence type="ECO:0000256" key="9">
    <source>
        <dbReference type="RuleBase" id="RU000576"/>
    </source>
</evidence>
<dbReference type="PANTHER" id="PTHR10768">
    <property type="entry name" value="60S RIBOSOMAL PROTEIN L37"/>
    <property type="match status" value="1"/>
</dbReference>
<dbReference type="FunFam" id="2.20.25.30:FF:000001">
    <property type="entry name" value="Ribosomal protein L37"/>
    <property type="match status" value="1"/>
</dbReference>
<dbReference type="InterPro" id="IPR011332">
    <property type="entry name" value="Ribosomal_zn-bd"/>
</dbReference>
<keyword evidence="2 9" id="KW-0479">Metal-binding</keyword>
<keyword evidence="6 9" id="KW-0694">RNA-binding</keyword>
<keyword evidence="3 9" id="KW-0699">rRNA-binding</keyword>
<evidence type="ECO:0000256" key="8">
    <source>
        <dbReference type="ARBA" id="ARBA00023274"/>
    </source>
</evidence>
<evidence type="ECO:0000256" key="2">
    <source>
        <dbReference type="ARBA" id="ARBA00022723"/>
    </source>
</evidence>
<gene>
    <name evidence="10" type="ORF">OIU84_009961</name>
</gene>
<dbReference type="Proteomes" id="UP001162972">
    <property type="component" value="Chromosome 6"/>
</dbReference>
<dbReference type="GO" id="GO:0006412">
    <property type="term" value="P:translation"/>
    <property type="evidence" value="ECO:0007669"/>
    <property type="project" value="InterPro"/>
</dbReference>
<sequence>MDQSGPKPHVILNYRVCAAEEEDEEEEEEMGKGTGSFGKRRNKTHTLCVRCGRRSFHLQKSRCSACAFPAARVRKYNWSEKAIRRKTTGTGRMRYLRHLPRRFKSNFREGTQAAPRNKGAAAA</sequence>
<name>A0AAD6JJQ6_9ROSI</name>
<evidence type="ECO:0000256" key="4">
    <source>
        <dbReference type="ARBA" id="ARBA00022771"/>
    </source>
</evidence>
<evidence type="ECO:0000256" key="5">
    <source>
        <dbReference type="ARBA" id="ARBA00022833"/>
    </source>
</evidence>
<dbReference type="GO" id="GO:0019843">
    <property type="term" value="F:rRNA binding"/>
    <property type="evidence" value="ECO:0007669"/>
    <property type="project" value="UniProtKB-KW"/>
</dbReference>
<protein>
    <recommendedName>
        <fullName evidence="9">Ribosomal protein L37</fullName>
    </recommendedName>
</protein>
<evidence type="ECO:0000256" key="1">
    <source>
        <dbReference type="ARBA" id="ARBA00009805"/>
    </source>
</evidence>
<dbReference type="Gene3D" id="2.20.25.30">
    <property type="match status" value="1"/>
</dbReference>
<dbReference type="EMBL" id="JAPFFJ010000016">
    <property type="protein sequence ID" value="KAJ6406344.1"/>
    <property type="molecule type" value="Genomic_DNA"/>
</dbReference>
<dbReference type="InterPro" id="IPR018267">
    <property type="entry name" value="Ribosomal_eL37_CS"/>
</dbReference>